<dbReference type="InterPro" id="IPR036322">
    <property type="entry name" value="WD40_repeat_dom_sf"/>
</dbReference>
<feature type="repeat" description="WD" evidence="5">
    <location>
        <begin position="277"/>
        <end position="318"/>
    </location>
</feature>
<dbReference type="InterPro" id="IPR012952">
    <property type="entry name" value="BING4_C_dom"/>
</dbReference>
<evidence type="ECO:0000256" key="3">
    <source>
        <dbReference type="ARBA" id="ARBA00022737"/>
    </source>
</evidence>
<feature type="compositionally biased region" description="Basic and acidic residues" evidence="6">
    <location>
        <begin position="497"/>
        <end position="510"/>
    </location>
</feature>
<dbReference type="PANTHER" id="PTHR14085:SF3">
    <property type="entry name" value="WD REPEAT-CONTAINING PROTEIN 46"/>
    <property type="match status" value="1"/>
</dbReference>
<dbReference type="PROSITE" id="PS00678">
    <property type="entry name" value="WD_REPEATS_1"/>
    <property type="match status" value="1"/>
</dbReference>
<dbReference type="Gene3D" id="2.130.10.10">
    <property type="entry name" value="YVTN repeat-like/Quinoprotein amine dehydrogenase"/>
    <property type="match status" value="1"/>
</dbReference>
<reference evidence="8 9" key="1">
    <citation type="submission" date="2024-06" db="EMBL/GenBank/DDBJ databases">
        <authorList>
            <person name="Kraege A."/>
            <person name="Thomma B."/>
        </authorList>
    </citation>
    <scope>NUCLEOTIDE SEQUENCE [LARGE SCALE GENOMIC DNA]</scope>
</reference>
<dbReference type="InterPro" id="IPR040315">
    <property type="entry name" value="WDR46/Utp7"/>
</dbReference>
<evidence type="ECO:0000256" key="6">
    <source>
        <dbReference type="SAM" id="MobiDB-lite"/>
    </source>
</evidence>
<evidence type="ECO:0000256" key="1">
    <source>
        <dbReference type="ARBA" id="ARBA00004604"/>
    </source>
</evidence>
<dbReference type="PROSITE" id="PS50294">
    <property type="entry name" value="WD_REPEATS_REGION"/>
    <property type="match status" value="1"/>
</dbReference>
<keyword evidence="4" id="KW-0539">Nucleus</keyword>
<dbReference type="EMBL" id="CAXHTA020000017">
    <property type="protein sequence ID" value="CAL5227085.1"/>
    <property type="molecule type" value="Genomic_DNA"/>
</dbReference>
<feature type="compositionally biased region" description="Basic residues" evidence="6">
    <location>
        <begin position="534"/>
        <end position="544"/>
    </location>
</feature>
<dbReference type="SUPFAM" id="SSF50978">
    <property type="entry name" value="WD40 repeat-like"/>
    <property type="match status" value="1"/>
</dbReference>
<dbReference type="Proteomes" id="UP001497392">
    <property type="component" value="Unassembled WGS sequence"/>
</dbReference>
<dbReference type="Pfam" id="PF08149">
    <property type="entry name" value="BING4CT"/>
    <property type="match status" value="1"/>
</dbReference>
<comment type="caution">
    <text evidence="8">The sequence shown here is derived from an EMBL/GenBank/DDBJ whole genome shotgun (WGS) entry which is preliminary data.</text>
</comment>
<keyword evidence="9" id="KW-1185">Reference proteome</keyword>
<evidence type="ECO:0000259" key="7">
    <source>
        <dbReference type="SMART" id="SM01033"/>
    </source>
</evidence>
<sequence length="544" mass="61295">MSVDDLVTSQGINQTEAKKRKRNGDAAQGKQKFSRGAPVATRQISDRKLKGQLRYSEKLAAEAAQKAAKAEEWLLPSEAGGLEAEGLERTWRFSQEEIVQEAETGAAKKVFDLDLPELGPYNLTYTRSGRHMLLGGRKGHLALMEWQQRHLVCEIQVRETIRDVAILHNEQFFAAAQKKYVYIYDKRGLEVHCLKDHVGVRRLDFLPYHFLLTSVGEGGILRYQDTSTGAIVAQHRTRMGTCDVLRQNPWNAVVQLGHSNGVVSMWTPNMSTPVVKMLCHKGPVRAMAIDGQGRQMVTAGADGQVKVWDVRKFQAMHAYFSHAPAECLDISQRGLLAVGYGRNVQVWKDALNRKQQSPYMRHTLAGGTMRDLRFCPYEDVLAVGHSGGVSTMLVPGAGEPHYDTYVADPFQTRKMRREQEVHQLLDKLQPDMIVLDPTAIGQVRKEPKEVAIERKEEARAANAAAKKGQQEENEAKKRMKGKNKPTRRQRKKQLNIIEERKGDVRQRMREQGVLSGAGAEKKPAPEIPEDVPRALHRFYKRGTQ</sequence>
<evidence type="ECO:0000313" key="8">
    <source>
        <dbReference type="EMBL" id="CAL5227085.1"/>
    </source>
</evidence>
<evidence type="ECO:0000256" key="2">
    <source>
        <dbReference type="ARBA" id="ARBA00022574"/>
    </source>
</evidence>
<feature type="domain" description="BING4 C-terminal" evidence="7">
    <location>
        <begin position="358"/>
        <end position="437"/>
    </location>
</feature>
<name>A0ABP1G6Z4_9CHLO</name>
<dbReference type="PROSITE" id="PS50082">
    <property type="entry name" value="WD_REPEATS_2"/>
    <property type="match status" value="1"/>
</dbReference>
<feature type="compositionally biased region" description="Basic residues" evidence="6">
    <location>
        <begin position="477"/>
        <end position="493"/>
    </location>
</feature>
<evidence type="ECO:0000313" key="9">
    <source>
        <dbReference type="Proteomes" id="UP001497392"/>
    </source>
</evidence>
<dbReference type="InterPro" id="IPR015943">
    <property type="entry name" value="WD40/YVTN_repeat-like_dom_sf"/>
</dbReference>
<comment type="subcellular location">
    <subcellularLocation>
        <location evidence="1">Nucleus</location>
        <location evidence="1">Nucleolus</location>
    </subcellularLocation>
</comment>
<feature type="region of interest" description="Disordered" evidence="6">
    <location>
        <begin position="457"/>
        <end position="544"/>
    </location>
</feature>
<feature type="region of interest" description="Disordered" evidence="6">
    <location>
        <begin position="1"/>
        <end position="42"/>
    </location>
</feature>
<dbReference type="SMART" id="SM01033">
    <property type="entry name" value="BING4CT"/>
    <property type="match status" value="1"/>
</dbReference>
<gene>
    <name evidence="8" type="primary">g9991</name>
    <name evidence="8" type="ORF">VP750_LOCUS8991</name>
</gene>
<proteinExistence type="predicted"/>
<dbReference type="InterPro" id="IPR019775">
    <property type="entry name" value="WD40_repeat_CS"/>
</dbReference>
<dbReference type="Pfam" id="PF00400">
    <property type="entry name" value="WD40"/>
    <property type="match status" value="1"/>
</dbReference>
<evidence type="ECO:0000256" key="5">
    <source>
        <dbReference type="PROSITE-ProRule" id="PRU00221"/>
    </source>
</evidence>
<dbReference type="PANTHER" id="PTHR14085">
    <property type="entry name" value="WD-REPEAT PROTEIN BING4"/>
    <property type="match status" value="1"/>
</dbReference>
<evidence type="ECO:0000256" key="4">
    <source>
        <dbReference type="ARBA" id="ARBA00023242"/>
    </source>
</evidence>
<keyword evidence="3" id="KW-0677">Repeat</keyword>
<organism evidence="8 9">
    <name type="scientific">Coccomyxa viridis</name>
    <dbReference type="NCBI Taxonomy" id="1274662"/>
    <lineage>
        <taxon>Eukaryota</taxon>
        <taxon>Viridiplantae</taxon>
        <taxon>Chlorophyta</taxon>
        <taxon>core chlorophytes</taxon>
        <taxon>Trebouxiophyceae</taxon>
        <taxon>Trebouxiophyceae incertae sedis</taxon>
        <taxon>Coccomyxaceae</taxon>
        <taxon>Coccomyxa</taxon>
    </lineage>
</organism>
<protein>
    <submittedName>
        <fullName evidence="8">G9991 protein</fullName>
    </submittedName>
</protein>
<dbReference type="SMART" id="SM00320">
    <property type="entry name" value="WD40"/>
    <property type="match status" value="4"/>
</dbReference>
<keyword evidence="2 5" id="KW-0853">WD repeat</keyword>
<dbReference type="InterPro" id="IPR001680">
    <property type="entry name" value="WD40_rpt"/>
</dbReference>
<accession>A0ABP1G6Z4</accession>